<dbReference type="InterPro" id="IPR035919">
    <property type="entry name" value="EAL_sf"/>
</dbReference>
<dbReference type="Pfam" id="PF00563">
    <property type="entry name" value="EAL"/>
    <property type="match status" value="1"/>
</dbReference>
<dbReference type="Pfam" id="PF01590">
    <property type="entry name" value="GAF"/>
    <property type="match status" value="1"/>
</dbReference>
<evidence type="ECO:0000313" key="2">
    <source>
        <dbReference type="EMBL" id="AUX93211.1"/>
    </source>
</evidence>
<proteinExistence type="predicted"/>
<protein>
    <submittedName>
        <fullName evidence="2">Sensor domain-containing phosphodiesterase</fullName>
    </submittedName>
</protein>
<dbReference type="InterPro" id="IPR029787">
    <property type="entry name" value="Nucleotide_cyclase"/>
</dbReference>
<dbReference type="InterPro" id="IPR043128">
    <property type="entry name" value="Rev_trsase/Diguanyl_cyclase"/>
</dbReference>
<dbReference type="SUPFAM" id="SSF141868">
    <property type="entry name" value="EAL domain-like"/>
    <property type="match status" value="1"/>
</dbReference>
<dbReference type="PANTHER" id="PTHR33121">
    <property type="entry name" value="CYCLIC DI-GMP PHOSPHODIESTERASE PDEF"/>
    <property type="match status" value="1"/>
</dbReference>
<dbReference type="SMART" id="SM00267">
    <property type="entry name" value="GGDEF"/>
    <property type="match status" value="1"/>
</dbReference>
<dbReference type="InterPro" id="IPR050706">
    <property type="entry name" value="Cyclic-di-GMP_PDE-like"/>
</dbReference>
<dbReference type="GO" id="GO:0071111">
    <property type="term" value="F:cyclic-guanylate-specific phosphodiesterase activity"/>
    <property type="evidence" value="ECO:0007669"/>
    <property type="project" value="InterPro"/>
</dbReference>
<dbReference type="InterPro" id="IPR029016">
    <property type="entry name" value="GAF-like_dom_sf"/>
</dbReference>
<dbReference type="PANTHER" id="PTHR33121:SF19">
    <property type="entry name" value="CYCLIC DI-GMP PHOSPHODIESTERASE PA2567"/>
    <property type="match status" value="1"/>
</dbReference>
<dbReference type="KEGG" id="pgz:C2E15_09065"/>
<dbReference type="SMART" id="SM00065">
    <property type="entry name" value="GAF"/>
    <property type="match status" value="1"/>
</dbReference>
<feature type="domain" description="EAL" evidence="1">
    <location>
        <begin position="335"/>
        <end position="589"/>
    </location>
</feature>
<keyword evidence="3" id="KW-1185">Reference proteome</keyword>
<dbReference type="RefSeq" id="WP_104957075.1">
    <property type="nucleotide sequence ID" value="NZ_CP026377.1"/>
</dbReference>
<dbReference type="InterPro" id="IPR000160">
    <property type="entry name" value="GGDEF_dom"/>
</dbReference>
<accession>A0A2L0IF39</accession>
<dbReference type="InterPro" id="IPR003018">
    <property type="entry name" value="GAF"/>
</dbReference>
<dbReference type="PROSITE" id="PS50883">
    <property type="entry name" value="EAL"/>
    <property type="match status" value="1"/>
</dbReference>
<reference evidence="2 3" key="1">
    <citation type="submission" date="2018-01" db="EMBL/GenBank/DDBJ databases">
        <title>Complete and assembled Genome of Pantoea gaviniae DSM22758T.</title>
        <authorList>
            <person name="Stevens M.J.A."/>
            <person name="Zurfluh K."/>
            <person name="Stephan R."/>
        </authorList>
    </citation>
    <scope>NUCLEOTIDE SEQUENCE [LARGE SCALE GENOMIC DNA]</scope>
    <source>
        <strain evidence="2 3">DSM 22758</strain>
    </source>
</reference>
<dbReference type="EMBL" id="CP026377">
    <property type="protein sequence ID" value="AUX93211.1"/>
    <property type="molecule type" value="Genomic_DNA"/>
</dbReference>
<dbReference type="InterPro" id="IPR001633">
    <property type="entry name" value="EAL_dom"/>
</dbReference>
<organism evidence="2 3">
    <name type="scientific">Mixta gaviniae</name>
    <dbReference type="NCBI Taxonomy" id="665914"/>
    <lineage>
        <taxon>Bacteria</taxon>
        <taxon>Pseudomonadati</taxon>
        <taxon>Pseudomonadota</taxon>
        <taxon>Gammaproteobacteria</taxon>
        <taxon>Enterobacterales</taxon>
        <taxon>Erwiniaceae</taxon>
        <taxon>Mixta</taxon>
    </lineage>
</organism>
<dbReference type="SUPFAM" id="SSF55781">
    <property type="entry name" value="GAF domain-like"/>
    <property type="match status" value="1"/>
</dbReference>
<dbReference type="Gene3D" id="3.30.70.270">
    <property type="match status" value="1"/>
</dbReference>
<dbReference type="SMART" id="SM00052">
    <property type="entry name" value="EAL"/>
    <property type="match status" value="1"/>
</dbReference>
<evidence type="ECO:0000313" key="3">
    <source>
        <dbReference type="Proteomes" id="UP000238365"/>
    </source>
</evidence>
<dbReference type="SUPFAM" id="SSF55073">
    <property type="entry name" value="Nucleotide cyclase"/>
    <property type="match status" value="1"/>
</dbReference>
<dbReference type="Gene3D" id="3.20.20.450">
    <property type="entry name" value="EAL domain"/>
    <property type="match status" value="1"/>
</dbReference>
<dbReference type="Proteomes" id="UP000238365">
    <property type="component" value="Chromosome"/>
</dbReference>
<name>A0A2L0IF39_9GAMM</name>
<gene>
    <name evidence="2" type="ORF">C2E15_09065</name>
</gene>
<dbReference type="AlphaFoldDB" id="A0A2L0IF39"/>
<dbReference type="Gene3D" id="3.30.450.40">
    <property type="match status" value="1"/>
</dbReference>
<sequence>MLTQITQQHSKRRAALDLLKKNDRCRDEILSQFTLLTSQLLGIPSCFVSILDEERQYIKAAQHFTLAETTLQQAFCRHTVQCENILICHDTHQDPRFSEHPLTQGAPFIRFYAGVPLVSGEDYIIGTLCVTDTQPHPFSEQQQATLTTLARLTAAFLDAWYANGYLDTVTGLPNRQRLMRDLELSADTLPHQAYRLLMIDCIDTQHIFEVARSLGMAASEGLLRELTQVLHQRLSGISEPMLYTISNGRFALLARGDDDLNAQTCSEKLRGINARLSDTITIDLQVRVGEVQFVPHALPPREAVRRALSALHEAIARQRPYQAFDSERDSQRSQEFQLLNDLARAVRGRYGLYLVFQPKVCLHSGKPVGLEALLRWKHPVEGEIPPGRFIPLAVGTSLMAELTDWVIDRTIRQLQRWAEKGIHLPVSVNVSVSDICRPGFADRQEERLLRCGLTTEYLGIECLETEEIHASPDALHGFDMLKLRGFKISLDDFGSGYSNISYLRRIPIDIIKLDRSLISRLQHDTASDIIVRNVIIMLKDLDYVVLAEGVEDESTFELLRQLGCDEVQGFYCAAPMKAAALEKWLRQRNHYLS</sequence>
<evidence type="ECO:0000259" key="1">
    <source>
        <dbReference type="PROSITE" id="PS50883"/>
    </source>
</evidence>
<dbReference type="CDD" id="cd01948">
    <property type="entry name" value="EAL"/>
    <property type="match status" value="1"/>
</dbReference>
<dbReference type="Pfam" id="PF00990">
    <property type="entry name" value="GGDEF"/>
    <property type="match status" value="1"/>
</dbReference>